<evidence type="ECO:0000259" key="1">
    <source>
        <dbReference type="SMART" id="SM00458"/>
    </source>
</evidence>
<dbReference type="SMART" id="SM00710">
    <property type="entry name" value="PbH1"/>
    <property type="match status" value="4"/>
</dbReference>
<reference evidence="2 3" key="1">
    <citation type="journal article" date="2019" name="Int. J. Syst. Evol. Microbiol.">
        <title>The Global Catalogue of Microorganisms (GCM) 10K type strain sequencing project: providing services to taxonomists for standard genome sequencing and annotation.</title>
        <authorList>
            <consortium name="The Broad Institute Genomics Platform"/>
            <consortium name="The Broad Institute Genome Sequencing Center for Infectious Disease"/>
            <person name="Wu L."/>
            <person name="Ma J."/>
        </authorList>
    </citation>
    <scope>NUCLEOTIDE SEQUENCE [LARGE SCALE GENOMIC DNA]</scope>
    <source>
        <strain evidence="2 3">JCM 15481</strain>
    </source>
</reference>
<dbReference type="SMART" id="SM00458">
    <property type="entry name" value="RICIN"/>
    <property type="match status" value="1"/>
</dbReference>
<proteinExistence type="predicted"/>
<dbReference type="CDD" id="cd00161">
    <property type="entry name" value="beta-trefoil_Ricin-like"/>
    <property type="match status" value="1"/>
</dbReference>
<dbReference type="InterPro" id="IPR012334">
    <property type="entry name" value="Pectin_lyas_fold"/>
</dbReference>
<dbReference type="EMBL" id="BAAAPF010000002">
    <property type="protein sequence ID" value="GAA2107162.1"/>
    <property type="molecule type" value="Genomic_DNA"/>
</dbReference>
<dbReference type="InterPro" id="IPR035992">
    <property type="entry name" value="Ricin_B-like_lectins"/>
</dbReference>
<dbReference type="RefSeq" id="WP_344286805.1">
    <property type="nucleotide sequence ID" value="NZ_BAAAPF010000002.1"/>
</dbReference>
<dbReference type="Proteomes" id="UP001500443">
    <property type="component" value="Unassembled WGS sequence"/>
</dbReference>
<dbReference type="InterPro" id="IPR006626">
    <property type="entry name" value="PbH1"/>
</dbReference>
<dbReference type="SUPFAM" id="SSF50370">
    <property type="entry name" value="Ricin B-like lectins"/>
    <property type="match status" value="1"/>
</dbReference>
<comment type="caution">
    <text evidence="2">The sequence shown here is derived from an EMBL/GenBank/DDBJ whole genome shotgun (WGS) entry which is preliminary data.</text>
</comment>
<dbReference type="InterPro" id="IPR011050">
    <property type="entry name" value="Pectin_lyase_fold/virulence"/>
</dbReference>
<sequence>MPRTGRKLLTLTSALLAAVVGVVISLVAVPSAQAVETGVWYNLISRHSGLALDVEGASTEPGAQLVQWNPTNATNQQFRFIDAGGGYYRIQARHSGHVLETYEWSADDGATMVQWNDLNGANQQWEVQESGGYATLVNRHSGKALDVWEHSTTPGDRISQYAPTGAANQQWQLVRADEGGPGGGDCGAGTPNATVTGSSGDYTARNGSSTVYTGGDYRAAVQAAVNSLTSGRNVQERVSVMASGSIGNSAVTLPSHTALEVCGTMNVGNLSGRGAVEAVNGTNVSIPYMNMTGSPYFGMRFYGMNGLHLGQINLNLSGGLGIRFERDQPGSTDVSMDHVTVSGTGNHGVETWNVDGLRIGTVVARNVGYSGLLLNNTRNAQIGTVDGDNVASGTGYATFRTANTNGRLSNGSYNTNITVDRVISRGGGRGIFCVSQSGGLLIRSVDLANNGNNSILIENCYNVTIQGGTVNGGGEVRIAARSEFPNTRDVSITLTVNNTSVRESPCGDNTTWNISGNASRDIC</sequence>
<gene>
    <name evidence="2" type="ORF">GCM10009802_02010</name>
</gene>
<dbReference type="Gene3D" id="2.160.20.10">
    <property type="entry name" value="Single-stranded right-handed beta-helix, Pectin lyase-like"/>
    <property type="match status" value="1"/>
</dbReference>
<dbReference type="SUPFAM" id="SSF51126">
    <property type="entry name" value="Pectin lyase-like"/>
    <property type="match status" value="1"/>
</dbReference>
<evidence type="ECO:0000313" key="3">
    <source>
        <dbReference type="Proteomes" id="UP001500443"/>
    </source>
</evidence>
<keyword evidence="3" id="KW-1185">Reference proteome</keyword>
<evidence type="ECO:0000313" key="2">
    <source>
        <dbReference type="EMBL" id="GAA2107162.1"/>
    </source>
</evidence>
<feature type="domain" description="Ricin B lectin" evidence="1">
    <location>
        <begin position="39"/>
        <end position="174"/>
    </location>
</feature>
<organism evidence="2 3">
    <name type="scientific">Streptomyces synnematoformans</name>
    <dbReference type="NCBI Taxonomy" id="415721"/>
    <lineage>
        <taxon>Bacteria</taxon>
        <taxon>Bacillati</taxon>
        <taxon>Actinomycetota</taxon>
        <taxon>Actinomycetes</taxon>
        <taxon>Kitasatosporales</taxon>
        <taxon>Streptomycetaceae</taxon>
        <taxon>Streptomyces</taxon>
    </lineage>
</organism>
<dbReference type="Pfam" id="PF14200">
    <property type="entry name" value="RicinB_lectin_2"/>
    <property type="match status" value="2"/>
</dbReference>
<accession>A0ABN2X8E6</accession>
<dbReference type="InterPro" id="IPR000772">
    <property type="entry name" value="Ricin_B_lectin"/>
</dbReference>
<name>A0ABN2X8E6_9ACTN</name>
<dbReference type="PROSITE" id="PS50231">
    <property type="entry name" value="RICIN_B_LECTIN"/>
    <property type="match status" value="1"/>
</dbReference>
<dbReference type="Gene3D" id="2.80.10.50">
    <property type="match status" value="2"/>
</dbReference>
<protein>
    <recommendedName>
        <fullName evidence="1">Ricin B lectin domain-containing protein</fullName>
    </recommendedName>
</protein>